<sequence length="1188" mass="128571">MRRFTEWGRRLFTAQAALIVFVLSLALLSSGYLYAQANAGITGTVTDPSGAVVAGASVTITNQGTGVENHATTGSAGTYAVTGLTPGVYSVAVEASGFKKNVQNSVNVEVTVTATINITLSTGSTAETVEVTASSIALNTTAPQLGSTIEPTVVAALPTEVSGRGRQVDSLQLLAPGTTGSAFSHRISGGVDFEQEILYNGVPAPQPETEGYTTNFNPPFEMVNEFHVERTTFSAQFGLGQGALTYQMASGTNKYHGDLFEINRNSFFDSVGFFNGPAWGGTNTPPTDRENNYGFSVGGPISIPKLYDGRNRTFGHYSQEWYKENSESTDPNTVPTALQKTGDFSDFVDGSTGKLIPIYDNIPGTPEYGQQFSYNGKLNVIPPNMISPTSASLLQYLPNPDRPGSGIGGLDSNKSFAPFINPHIQHVWGFTVDQVLTPKQGVHYSMWRNTFSNYSFDGSPNRDFVIAPNPLNSQKFEPAKGLGIILTYDNTITPNLVMTAGFGWIGEINNQFNQTKYSFPAVAQGVIPANITFDGTHAPTNFGTDGAWLQSINRKLGIAIVNNWLWTKGRHTFNIGGDFRRSYQDDNEEQTAGGQFAFSQRSTASASALATTGSSFASYLLGTPDSAARQNSQELQLRNFALSPYIQDDIKLTPKLTVNLGMRWDITVPFTENHNNIVFFTPNATNPDSGLPGAATKFGSCTGCAGYERADIHWGHIGPRLGFAYQVNNKTVVQGGFSIAFLNGGAYEYGTSKVAVNYGNLLVGSFNRGTSNGVNSSYGSWDTNIMPNPGATAFNPGLGVGTQINDFSKNDGYAPYSQQWNVNVQRQIPYDIFVTAAWVGNRVIHLPSQLNTPNQLDPKYFALGNDLQLSFANGSAQAKGYQLPYPNFVNDFAGAATVGQSLTPYPQYSYIFNNFEAFGTTYYEGLQLQVEKRFTNGLAFLAGYTLSKLMDNTSSGFSSFTAAALNKYNQKPEWAVSGANETNTFKMNGTYELPIGPGKAHFNNRGWTGQLLGGWQVAWILDYEAGQPLCGCNNGGIQENGNPYPGKSISGPNVTLRPNRNPGVGLSTASYNRAKDYFVGKGNAAQMFNPAAFSSTSSQYVLGNAIRNYGELKGPALYNEDANISKRFFFGERFSAVLRMDYFNFFNRTQFQTPDPNISNGTFGQVIKQGAQNGPSNRQGQISARFEF</sequence>
<evidence type="ECO:0000256" key="3">
    <source>
        <dbReference type="ARBA" id="ARBA00023237"/>
    </source>
</evidence>
<dbReference type="SUPFAM" id="SSF49464">
    <property type="entry name" value="Carboxypeptidase regulatory domain-like"/>
    <property type="match status" value="1"/>
</dbReference>
<name>A0A7G8BK87_9BACT</name>
<evidence type="ECO:0000256" key="2">
    <source>
        <dbReference type="ARBA" id="ARBA00023136"/>
    </source>
</evidence>
<feature type="domain" description="TonB-dependent transporter Oar-like beta-barrel" evidence="4">
    <location>
        <begin position="249"/>
        <end position="1181"/>
    </location>
</feature>
<dbReference type="Gene3D" id="2.40.170.20">
    <property type="entry name" value="TonB-dependent receptor, beta-barrel domain"/>
    <property type="match status" value="1"/>
</dbReference>
<dbReference type="GO" id="GO:0004180">
    <property type="term" value="F:carboxypeptidase activity"/>
    <property type="evidence" value="ECO:0007669"/>
    <property type="project" value="UniProtKB-KW"/>
</dbReference>
<dbReference type="KEGG" id="adin:H7849_02935"/>
<keyword evidence="6" id="KW-1185">Reference proteome</keyword>
<keyword evidence="3" id="KW-0998">Cell outer membrane</keyword>
<evidence type="ECO:0000259" key="4">
    <source>
        <dbReference type="Pfam" id="PF25183"/>
    </source>
</evidence>
<dbReference type="RefSeq" id="WP_186744010.1">
    <property type="nucleotide sequence ID" value="NZ_CP060394.1"/>
</dbReference>
<proteinExistence type="predicted"/>
<accession>A0A7G8BK87</accession>
<dbReference type="Gene3D" id="2.60.40.1120">
    <property type="entry name" value="Carboxypeptidase-like, regulatory domain"/>
    <property type="match status" value="1"/>
</dbReference>
<dbReference type="SUPFAM" id="SSF56935">
    <property type="entry name" value="Porins"/>
    <property type="match status" value="1"/>
</dbReference>
<dbReference type="Pfam" id="PF13620">
    <property type="entry name" value="CarboxypepD_reg"/>
    <property type="match status" value="1"/>
</dbReference>
<keyword evidence="5" id="KW-0645">Protease</keyword>
<reference evidence="5 6" key="1">
    <citation type="submission" date="2020-08" db="EMBL/GenBank/DDBJ databases">
        <title>Edaphobacter telluris sp. nov. and Acidobacterium dinghuensis sp. nov., two acidobacteria isolated from forest soil.</title>
        <authorList>
            <person name="Fu J."/>
            <person name="Qiu L."/>
        </authorList>
    </citation>
    <scope>NUCLEOTIDE SEQUENCE [LARGE SCALE GENOMIC DNA]</scope>
    <source>
        <strain evidence="5">4Y35</strain>
    </source>
</reference>
<dbReference type="InterPro" id="IPR057601">
    <property type="entry name" value="Oar-like_b-barrel"/>
</dbReference>
<evidence type="ECO:0000313" key="6">
    <source>
        <dbReference type="Proteomes" id="UP000515312"/>
    </source>
</evidence>
<dbReference type="EMBL" id="CP060394">
    <property type="protein sequence ID" value="QNI32957.1"/>
    <property type="molecule type" value="Genomic_DNA"/>
</dbReference>
<evidence type="ECO:0000256" key="1">
    <source>
        <dbReference type="ARBA" id="ARBA00004442"/>
    </source>
</evidence>
<dbReference type="InterPro" id="IPR008969">
    <property type="entry name" value="CarboxyPept-like_regulatory"/>
</dbReference>
<keyword evidence="5" id="KW-0378">Hydrolase</keyword>
<dbReference type="AlphaFoldDB" id="A0A7G8BK87"/>
<comment type="subcellular location">
    <subcellularLocation>
        <location evidence="1">Cell outer membrane</location>
    </subcellularLocation>
</comment>
<organism evidence="5 6">
    <name type="scientific">Alloacidobacterium dinghuense</name>
    <dbReference type="NCBI Taxonomy" id="2763107"/>
    <lineage>
        <taxon>Bacteria</taxon>
        <taxon>Pseudomonadati</taxon>
        <taxon>Acidobacteriota</taxon>
        <taxon>Terriglobia</taxon>
        <taxon>Terriglobales</taxon>
        <taxon>Acidobacteriaceae</taxon>
        <taxon>Alloacidobacterium</taxon>
    </lineage>
</organism>
<protein>
    <submittedName>
        <fullName evidence="5">Carboxypeptidase regulatory-like domain-containing protein</fullName>
    </submittedName>
</protein>
<dbReference type="Pfam" id="PF25183">
    <property type="entry name" value="OMP_b-brl_4"/>
    <property type="match status" value="1"/>
</dbReference>
<dbReference type="InterPro" id="IPR036942">
    <property type="entry name" value="Beta-barrel_TonB_sf"/>
</dbReference>
<dbReference type="Proteomes" id="UP000515312">
    <property type="component" value="Chromosome"/>
</dbReference>
<dbReference type="GO" id="GO:0009279">
    <property type="term" value="C:cell outer membrane"/>
    <property type="evidence" value="ECO:0007669"/>
    <property type="project" value="UniProtKB-SubCell"/>
</dbReference>
<keyword evidence="2" id="KW-0472">Membrane</keyword>
<evidence type="ECO:0000313" key="5">
    <source>
        <dbReference type="EMBL" id="QNI32957.1"/>
    </source>
</evidence>
<keyword evidence="5" id="KW-0121">Carboxypeptidase</keyword>
<gene>
    <name evidence="5" type="ORF">H7849_02935</name>
</gene>